<evidence type="ECO:0000256" key="2">
    <source>
        <dbReference type="ARBA" id="ARBA00023125"/>
    </source>
</evidence>
<dbReference type="GO" id="GO:0003677">
    <property type="term" value="F:DNA binding"/>
    <property type="evidence" value="ECO:0007669"/>
    <property type="project" value="UniProtKB-UniRule"/>
</dbReference>
<keyword evidence="3" id="KW-0233">DNA recombination</keyword>
<dbReference type="InterPro" id="IPR013762">
    <property type="entry name" value="Integrase-like_cat_sf"/>
</dbReference>
<dbReference type="PANTHER" id="PTHR30349">
    <property type="entry name" value="PHAGE INTEGRASE-RELATED"/>
    <property type="match status" value="1"/>
</dbReference>
<keyword evidence="2 4" id="KW-0238">DNA-binding</keyword>
<sequence length="378" mass="40839">MSTPPPAASTAIARDPLPHAAAGRPGTVAFFRAAPEHRRPALAAAVAALPALPAIDLEDAYGVHRLTAIWLESQNSPATAAEYYRDLTMWLTWCAARDLNALGARVADVDLYKSDLTARYAPGTVARRLSSLSSWYRYLLANEACERNPALASKRPQLTAQSTTTTSLSRHQVTLFLQTAAADAGARVSERDLVRARTAALLAVFVTTGLRVAEVCAARIDHLGHTEGYDVLWVTRKGGKRQAIRLEAPVRALITTYLSRRATIDPAGVDPAQPLFVTVATGPHPGGKPMDRQAIGKLIRRIAKTAAIPSWAKLTPHSLRHSFVTLSLDAGAALRDVQDAAGHANANTTRAYDRNRGNLRRHPAGRLMTYLAEAEDHH</sequence>
<dbReference type="GO" id="GO:0006310">
    <property type="term" value="P:DNA recombination"/>
    <property type="evidence" value="ECO:0007669"/>
    <property type="project" value="UniProtKB-KW"/>
</dbReference>
<evidence type="ECO:0000256" key="4">
    <source>
        <dbReference type="PROSITE-ProRule" id="PRU01248"/>
    </source>
</evidence>
<evidence type="ECO:0000259" key="6">
    <source>
        <dbReference type="PROSITE" id="PS51900"/>
    </source>
</evidence>
<dbReference type="InterPro" id="IPR004107">
    <property type="entry name" value="Integrase_SAM-like_N"/>
</dbReference>
<dbReference type="InterPro" id="IPR010998">
    <property type="entry name" value="Integrase_recombinase_N"/>
</dbReference>
<dbReference type="AlphaFoldDB" id="A0A239P4G4"/>
<dbReference type="EMBL" id="FZOD01000086">
    <property type="protein sequence ID" value="SNT61966.1"/>
    <property type="molecule type" value="Genomic_DNA"/>
</dbReference>
<dbReference type="Pfam" id="PF02899">
    <property type="entry name" value="Phage_int_SAM_1"/>
    <property type="match status" value="1"/>
</dbReference>
<evidence type="ECO:0000256" key="3">
    <source>
        <dbReference type="ARBA" id="ARBA00023172"/>
    </source>
</evidence>
<dbReference type="Gene3D" id="1.10.443.10">
    <property type="entry name" value="Intergrase catalytic core"/>
    <property type="match status" value="1"/>
</dbReference>
<evidence type="ECO:0000256" key="1">
    <source>
        <dbReference type="ARBA" id="ARBA00022908"/>
    </source>
</evidence>
<feature type="domain" description="Tyr recombinase" evidence="5">
    <location>
        <begin position="163"/>
        <end position="365"/>
    </location>
</feature>
<gene>
    <name evidence="7" type="ORF">SAMN05216276_108632</name>
</gene>
<dbReference type="SUPFAM" id="SSF56349">
    <property type="entry name" value="DNA breaking-rejoining enzymes"/>
    <property type="match status" value="1"/>
</dbReference>
<keyword evidence="1" id="KW-0229">DNA integration</keyword>
<dbReference type="GO" id="GO:0015074">
    <property type="term" value="P:DNA integration"/>
    <property type="evidence" value="ECO:0007669"/>
    <property type="project" value="UniProtKB-KW"/>
</dbReference>
<dbReference type="OrthoDB" id="4137935at2"/>
<dbReference type="Pfam" id="PF00589">
    <property type="entry name" value="Phage_integrase"/>
    <property type="match status" value="1"/>
</dbReference>
<feature type="domain" description="Core-binding (CB)" evidence="6">
    <location>
        <begin position="61"/>
        <end position="140"/>
    </location>
</feature>
<protein>
    <submittedName>
        <fullName evidence="7">Site-specific recombinase XerD</fullName>
    </submittedName>
</protein>
<dbReference type="PROSITE" id="PS51898">
    <property type="entry name" value="TYR_RECOMBINASE"/>
    <property type="match status" value="1"/>
</dbReference>
<keyword evidence="8" id="KW-1185">Reference proteome</keyword>
<reference evidence="7 8" key="1">
    <citation type="submission" date="2017-06" db="EMBL/GenBank/DDBJ databases">
        <authorList>
            <person name="Kim H.J."/>
            <person name="Triplett B.A."/>
        </authorList>
    </citation>
    <scope>NUCLEOTIDE SEQUENCE [LARGE SCALE GENOMIC DNA]</scope>
    <source>
        <strain evidence="7 8">CGMCC 4.2132</strain>
    </source>
</reference>
<dbReference type="Proteomes" id="UP000198282">
    <property type="component" value="Unassembled WGS sequence"/>
</dbReference>
<dbReference type="RefSeq" id="WP_089213226.1">
    <property type="nucleotide sequence ID" value="NZ_FZOD01000086.1"/>
</dbReference>
<organism evidence="7 8">
    <name type="scientific">Streptosporangium subroseum</name>
    <dbReference type="NCBI Taxonomy" id="106412"/>
    <lineage>
        <taxon>Bacteria</taxon>
        <taxon>Bacillati</taxon>
        <taxon>Actinomycetota</taxon>
        <taxon>Actinomycetes</taxon>
        <taxon>Streptosporangiales</taxon>
        <taxon>Streptosporangiaceae</taxon>
        <taxon>Streptosporangium</taxon>
    </lineage>
</organism>
<evidence type="ECO:0000313" key="8">
    <source>
        <dbReference type="Proteomes" id="UP000198282"/>
    </source>
</evidence>
<dbReference type="PANTHER" id="PTHR30349:SF81">
    <property type="entry name" value="TYROSINE RECOMBINASE XERC"/>
    <property type="match status" value="1"/>
</dbReference>
<proteinExistence type="predicted"/>
<dbReference type="InterPro" id="IPR044068">
    <property type="entry name" value="CB"/>
</dbReference>
<dbReference type="PROSITE" id="PS51900">
    <property type="entry name" value="CB"/>
    <property type="match status" value="1"/>
</dbReference>
<evidence type="ECO:0000259" key="5">
    <source>
        <dbReference type="PROSITE" id="PS51898"/>
    </source>
</evidence>
<name>A0A239P4G4_9ACTN</name>
<dbReference type="Gene3D" id="1.10.150.130">
    <property type="match status" value="1"/>
</dbReference>
<dbReference type="InterPro" id="IPR002104">
    <property type="entry name" value="Integrase_catalytic"/>
</dbReference>
<accession>A0A239P4G4</accession>
<dbReference type="InterPro" id="IPR050090">
    <property type="entry name" value="Tyrosine_recombinase_XerCD"/>
</dbReference>
<dbReference type="InterPro" id="IPR011010">
    <property type="entry name" value="DNA_brk_join_enz"/>
</dbReference>
<evidence type="ECO:0000313" key="7">
    <source>
        <dbReference type="EMBL" id="SNT61966.1"/>
    </source>
</evidence>